<evidence type="ECO:0000313" key="1">
    <source>
        <dbReference type="EMBL" id="KRK96468.1"/>
    </source>
</evidence>
<dbReference type="NCBIfam" id="TIGR00481">
    <property type="entry name" value="YbhB/YbcL family Raf kinase inhibitor-like protein"/>
    <property type="match status" value="1"/>
</dbReference>
<dbReference type="InterPro" id="IPR036610">
    <property type="entry name" value="PEBP-like_sf"/>
</dbReference>
<organism evidence="1 2">
    <name type="scientific">Levilactobacillus acidifarinae DSM 19394 = JCM 15949</name>
    <dbReference type="NCBI Taxonomy" id="1423715"/>
    <lineage>
        <taxon>Bacteria</taxon>
        <taxon>Bacillati</taxon>
        <taxon>Bacillota</taxon>
        <taxon>Bacilli</taxon>
        <taxon>Lactobacillales</taxon>
        <taxon>Lactobacillaceae</taxon>
        <taxon>Levilactobacillus</taxon>
    </lineage>
</organism>
<dbReference type="InterPro" id="IPR005247">
    <property type="entry name" value="YbhB_YbcL/LppC-like"/>
</dbReference>
<sequence>MQLDFPFTGSVIPDQYGDHIPTAEKLHGLNQVSLPFKVTEIPANAVVLAGTLVDYDTVSFVGFPWLHWVFTDVPVHGQAVTFAVDASRRATFAQGLNSLHSPFQRLRQPDWPLLKERQNLESHYAGPRPVSGVHTYRLTVYALSQPTNLSNGFLQGDLMALLDEHLLAVAGRNLTYAKA</sequence>
<name>A0A0R1LTE1_9LACO</name>
<keyword evidence="2" id="KW-1185">Reference proteome</keyword>
<dbReference type="SUPFAM" id="SSF49777">
    <property type="entry name" value="PEBP-like"/>
    <property type="match status" value="1"/>
</dbReference>
<dbReference type="InterPro" id="IPR008914">
    <property type="entry name" value="PEBP"/>
</dbReference>
<protein>
    <submittedName>
        <fullName evidence="1">Phospholipid-binding protein</fullName>
    </submittedName>
</protein>
<comment type="caution">
    <text evidence="1">The sequence shown here is derived from an EMBL/GenBank/DDBJ whole genome shotgun (WGS) entry which is preliminary data.</text>
</comment>
<dbReference type="Proteomes" id="UP000051955">
    <property type="component" value="Unassembled WGS sequence"/>
</dbReference>
<gene>
    <name evidence="1" type="ORF">FD25_GL001964</name>
</gene>
<proteinExistence type="predicted"/>
<dbReference type="PATRIC" id="fig|1423715.3.peg.2013"/>
<dbReference type="STRING" id="1423715.FD25_GL001964"/>
<dbReference type="EMBL" id="AZDV01000003">
    <property type="protein sequence ID" value="KRK96468.1"/>
    <property type="molecule type" value="Genomic_DNA"/>
</dbReference>
<evidence type="ECO:0000313" key="2">
    <source>
        <dbReference type="Proteomes" id="UP000051955"/>
    </source>
</evidence>
<dbReference type="RefSeq" id="WP_057800823.1">
    <property type="nucleotide sequence ID" value="NZ_AZDV01000003.1"/>
</dbReference>
<dbReference type="AlphaFoldDB" id="A0A0R1LTE1"/>
<dbReference type="Pfam" id="PF01161">
    <property type="entry name" value="PBP"/>
    <property type="match status" value="1"/>
</dbReference>
<dbReference type="Gene3D" id="3.90.280.10">
    <property type="entry name" value="PEBP-like"/>
    <property type="match status" value="1"/>
</dbReference>
<accession>A0A0R1LTE1</accession>
<reference evidence="1 2" key="1">
    <citation type="journal article" date="2015" name="Genome Announc.">
        <title>Expanding the biotechnology potential of lactobacilli through comparative genomics of 213 strains and associated genera.</title>
        <authorList>
            <person name="Sun Z."/>
            <person name="Harris H.M."/>
            <person name="McCann A."/>
            <person name="Guo C."/>
            <person name="Argimon S."/>
            <person name="Zhang W."/>
            <person name="Yang X."/>
            <person name="Jeffery I.B."/>
            <person name="Cooney J.C."/>
            <person name="Kagawa T.F."/>
            <person name="Liu W."/>
            <person name="Song Y."/>
            <person name="Salvetti E."/>
            <person name="Wrobel A."/>
            <person name="Rasinkangas P."/>
            <person name="Parkhill J."/>
            <person name="Rea M.C."/>
            <person name="O'Sullivan O."/>
            <person name="Ritari J."/>
            <person name="Douillard F.P."/>
            <person name="Paul Ross R."/>
            <person name="Yang R."/>
            <person name="Briner A.E."/>
            <person name="Felis G.E."/>
            <person name="de Vos W.M."/>
            <person name="Barrangou R."/>
            <person name="Klaenhammer T.R."/>
            <person name="Caufield P.W."/>
            <person name="Cui Y."/>
            <person name="Zhang H."/>
            <person name="O'Toole P.W."/>
        </authorList>
    </citation>
    <scope>NUCLEOTIDE SEQUENCE [LARGE SCALE GENOMIC DNA]</scope>
    <source>
        <strain evidence="1 2">DSM 19394</strain>
    </source>
</reference>
<dbReference type="OrthoDB" id="9797506at2"/>